<feature type="region of interest" description="Disordered" evidence="1">
    <location>
        <begin position="1"/>
        <end position="21"/>
    </location>
</feature>
<dbReference type="AlphaFoldDB" id="A0A814F8K8"/>
<comment type="caution">
    <text evidence="2">The sequence shown here is derived from an EMBL/GenBank/DDBJ whole genome shotgun (WGS) entry which is preliminary data.</text>
</comment>
<sequence>MSFSSASSSVPMPSVQNQNYTNGAGEQIEAVTLQRCIDNISNIVTSIRTFSSSRHLKPLTTGVVKNLKMHIKAQLPMLQETFLIQNRLSVL</sequence>
<feature type="compositionally biased region" description="Low complexity" evidence="1">
    <location>
        <begin position="1"/>
        <end position="15"/>
    </location>
</feature>
<protein>
    <submittedName>
        <fullName evidence="2">Uncharacterized protein</fullName>
    </submittedName>
</protein>
<dbReference type="Proteomes" id="UP000663852">
    <property type="component" value="Unassembled WGS sequence"/>
</dbReference>
<proteinExistence type="predicted"/>
<dbReference type="EMBL" id="CAJNOJ010000055">
    <property type="protein sequence ID" value="CAF0979797.1"/>
    <property type="molecule type" value="Genomic_DNA"/>
</dbReference>
<evidence type="ECO:0000313" key="2">
    <source>
        <dbReference type="EMBL" id="CAF0979797.1"/>
    </source>
</evidence>
<reference evidence="2" key="1">
    <citation type="submission" date="2021-02" db="EMBL/GenBank/DDBJ databases">
        <authorList>
            <person name="Nowell W R."/>
        </authorList>
    </citation>
    <scope>NUCLEOTIDE SEQUENCE</scope>
</reference>
<evidence type="ECO:0000256" key="1">
    <source>
        <dbReference type="SAM" id="MobiDB-lite"/>
    </source>
</evidence>
<organism evidence="2 3">
    <name type="scientific">Adineta ricciae</name>
    <name type="common">Rotifer</name>
    <dbReference type="NCBI Taxonomy" id="249248"/>
    <lineage>
        <taxon>Eukaryota</taxon>
        <taxon>Metazoa</taxon>
        <taxon>Spiralia</taxon>
        <taxon>Gnathifera</taxon>
        <taxon>Rotifera</taxon>
        <taxon>Eurotatoria</taxon>
        <taxon>Bdelloidea</taxon>
        <taxon>Adinetida</taxon>
        <taxon>Adinetidae</taxon>
        <taxon>Adineta</taxon>
    </lineage>
</organism>
<name>A0A814F8K8_ADIRI</name>
<accession>A0A814F8K8</accession>
<gene>
    <name evidence="2" type="ORF">EDS130_LOCUS13811</name>
</gene>
<evidence type="ECO:0000313" key="3">
    <source>
        <dbReference type="Proteomes" id="UP000663852"/>
    </source>
</evidence>